<accession>A0AAJ1NRT4</accession>
<dbReference type="NCBIfam" id="NF033153">
    <property type="entry name" value="phage_ICD_like"/>
    <property type="match status" value="1"/>
</dbReference>
<comment type="caution">
    <text evidence="1">The sequence shown here is derived from an EMBL/GenBank/DDBJ whole genome shotgun (WGS) entry which is preliminary data.</text>
</comment>
<dbReference type="RefSeq" id="WP_022065371.1">
    <property type="nucleotide sequence ID" value="NZ_JAOCBF010000014.1"/>
</dbReference>
<dbReference type="EMBL" id="JAOCBF010000014">
    <property type="protein sequence ID" value="MDH0963615.1"/>
    <property type="molecule type" value="Genomic_DNA"/>
</dbReference>
<evidence type="ECO:0000313" key="2">
    <source>
        <dbReference type="Proteomes" id="UP001159937"/>
    </source>
</evidence>
<dbReference type="AlphaFoldDB" id="A0AAJ1NRT4"/>
<organism evidence="1 2">
    <name type="scientific">Klebsiella michiganensis</name>
    <dbReference type="NCBI Taxonomy" id="1134687"/>
    <lineage>
        <taxon>Bacteria</taxon>
        <taxon>Pseudomonadati</taxon>
        <taxon>Pseudomonadota</taxon>
        <taxon>Gammaproteobacteria</taxon>
        <taxon>Enterobacterales</taxon>
        <taxon>Enterobacteriaceae</taxon>
        <taxon>Klebsiella/Raoultella group</taxon>
        <taxon>Klebsiella</taxon>
    </lineage>
</organism>
<proteinExistence type="predicted"/>
<name>A0AAJ1NRT4_9ENTR</name>
<dbReference type="Proteomes" id="UP001159937">
    <property type="component" value="Unassembled WGS sequence"/>
</dbReference>
<reference evidence="1" key="1">
    <citation type="submission" date="2022-09" db="EMBL/GenBank/DDBJ databases">
        <title>Intensive care unit water sources are persistently colonized with multi-drug resistant bacteria and are the site of extensive horizontal gene transfer of antibiotic resistance genes.</title>
        <authorList>
            <person name="Diorio-Toth L."/>
        </authorList>
    </citation>
    <scope>NUCLEOTIDE SEQUENCE</scope>
    <source>
        <strain evidence="1">GD03918</strain>
    </source>
</reference>
<evidence type="ECO:0000313" key="1">
    <source>
        <dbReference type="EMBL" id="MDH0963615.1"/>
    </source>
</evidence>
<sequence>MAGSQHTQTHPKYTWRFLSISERLPEARPLVIYVNASREQEARDTMPGVSLILVDGFIECCRLAGLQTVEVLHE</sequence>
<gene>
    <name evidence="1" type="ORF">N5C89_12310</name>
</gene>
<protein>
    <submittedName>
        <fullName evidence="1">Host cell division inhibitor Icd-like protein</fullName>
    </submittedName>
</protein>